<dbReference type="PROSITE" id="PS50059">
    <property type="entry name" value="FKBP_PPIASE"/>
    <property type="match status" value="1"/>
</dbReference>
<dbReference type="InterPro" id="IPR001179">
    <property type="entry name" value="PPIase_FKBP_dom"/>
</dbReference>
<dbReference type="InterPro" id="IPR006311">
    <property type="entry name" value="TAT_signal"/>
</dbReference>
<reference evidence="8" key="1">
    <citation type="submission" date="2023-08" db="EMBL/GenBank/DDBJ databases">
        <authorList>
            <person name="Audoor S."/>
            <person name="Bilcke G."/>
        </authorList>
    </citation>
    <scope>NUCLEOTIDE SEQUENCE</scope>
</reference>
<dbReference type="SUPFAM" id="SSF54534">
    <property type="entry name" value="FKBP-like"/>
    <property type="match status" value="1"/>
</dbReference>
<keyword evidence="4 5" id="KW-0413">Isomerase</keyword>
<evidence type="ECO:0000256" key="4">
    <source>
        <dbReference type="ARBA" id="ARBA00023235"/>
    </source>
</evidence>
<evidence type="ECO:0000256" key="2">
    <source>
        <dbReference type="ARBA" id="ARBA00013194"/>
    </source>
</evidence>
<evidence type="ECO:0000256" key="5">
    <source>
        <dbReference type="PROSITE-ProRule" id="PRU00277"/>
    </source>
</evidence>
<gene>
    <name evidence="8" type="ORF">CYCCA115_LOCUS24320</name>
</gene>
<proteinExistence type="predicted"/>
<dbReference type="InterPro" id="IPR046357">
    <property type="entry name" value="PPIase_dom_sf"/>
</dbReference>
<name>A0AAD2JQ66_9STRA</name>
<accession>A0AAD2JQ66</accession>
<dbReference type="PANTHER" id="PTHR43811">
    <property type="entry name" value="FKBP-TYPE PEPTIDYL-PROLYL CIS-TRANS ISOMERASE FKPA"/>
    <property type="match status" value="1"/>
</dbReference>
<dbReference type="FunFam" id="3.10.50.40:FF:000006">
    <property type="entry name" value="Peptidyl-prolyl cis-trans isomerase"/>
    <property type="match status" value="1"/>
</dbReference>
<keyword evidence="9" id="KW-1185">Reference proteome</keyword>
<dbReference type="Pfam" id="PF00254">
    <property type="entry name" value="FKBP_C"/>
    <property type="match status" value="1"/>
</dbReference>
<evidence type="ECO:0000256" key="3">
    <source>
        <dbReference type="ARBA" id="ARBA00023110"/>
    </source>
</evidence>
<sequence>MKIVKALAFLGIVGTAAAFSVSMNGNNQNKAAIDRRGFVGVSVAGVAGVAAASTFKANPAFADEDPYADFITTESGMKYKVTKEGDGAIPVAGQQVKTQYTGWLDGFDSVKKFDSSRDRGRPFSFKVGAGQVIRGWDEAFLAMKVGERRQIVLPPRLAYGDRGAGGIIPGGATLYFDVELLAIQ</sequence>
<evidence type="ECO:0000256" key="1">
    <source>
        <dbReference type="ARBA" id="ARBA00000971"/>
    </source>
</evidence>
<dbReference type="PROSITE" id="PS51318">
    <property type="entry name" value="TAT"/>
    <property type="match status" value="1"/>
</dbReference>
<dbReference type="EC" id="5.2.1.8" evidence="2 5"/>
<protein>
    <recommendedName>
        <fullName evidence="2 5">peptidylprolyl isomerase</fullName>
        <ecNumber evidence="2 5">5.2.1.8</ecNumber>
    </recommendedName>
</protein>
<evidence type="ECO:0000256" key="6">
    <source>
        <dbReference type="SAM" id="SignalP"/>
    </source>
</evidence>
<feature type="chain" id="PRO_5042177878" description="peptidylprolyl isomerase" evidence="6">
    <location>
        <begin position="19"/>
        <end position="184"/>
    </location>
</feature>
<dbReference type="EMBL" id="CAKOGP040002491">
    <property type="protein sequence ID" value="CAJ1970300.1"/>
    <property type="molecule type" value="Genomic_DNA"/>
</dbReference>
<feature type="domain" description="PPIase FKBP-type" evidence="7">
    <location>
        <begin position="93"/>
        <end position="184"/>
    </location>
</feature>
<evidence type="ECO:0000313" key="8">
    <source>
        <dbReference type="EMBL" id="CAJ1970300.1"/>
    </source>
</evidence>
<evidence type="ECO:0000259" key="7">
    <source>
        <dbReference type="PROSITE" id="PS50059"/>
    </source>
</evidence>
<dbReference type="Gene3D" id="3.10.50.40">
    <property type="match status" value="1"/>
</dbReference>
<dbReference type="AlphaFoldDB" id="A0AAD2JQ66"/>
<keyword evidence="3 5" id="KW-0697">Rotamase</keyword>
<comment type="caution">
    <text evidence="8">The sequence shown here is derived from an EMBL/GenBank/DDBJ whole genome shotgun (WGS) entry which is preliminary data.</text>
</comment>
<evidence type="ECO:0000313" key="9">
    <source>
        <dbReference type="Proteomes" id="UP001295423"/>
    </source>
</evidence>
<feature type="signal peptide" evidence="6">
    <location>
        <begin position="1"/>
        <end position="18"/>
    </location>
</feature>
<dbReference type="Proteomes" id="UP001295423">
    <property type="component" value="Unassembled WGS sequence"/>
</dbReference>
<dbReference type="PANTHER" id="PTHR43811:SF19">
    <property type="entry name" value="39 KDA FK506-BINDING NUCLEAR PROTEIN"/>
    <property type="match status" value="1"/>
</dbReference>
<comment type="catalytic activity">
    <reaction evidence="1 5">
        <text>[protein]-peptidylproline (omega=180) = [protein]-peptidylproline (omega=0)</text>
        <dbReference type="Rhea" id="RHEA:16237"/>
        <dbReference type="Rhea" id="RHEA-COMP:10747"/>
        <dbReference type="Rhea" id="RHEA-COMP:10748"/>
        <dbReference type="ChEBI" id="CHEBI:83833"/>
        <dbReference type="ChEBI" id="CHEBI:83834"/>
        <dbReference type="EC" id="5.2.1.8"/>
    </reaction>
</comment>
<organism evidence="8 9">
    <name type="scientific">Cylindrotheca closterium</name>
    <dbReference type="NCBI Taxonomy" id="2856"/>
    <lineage>
        <taxon>Eukaryota</taxon>
        <taxon>Sar</taxon>
        <taxon>Stramenopiles</taxon>
        <taxon>Ochrophyta</taxon>
        <taxon>Bacillariophyta</taxon>
        <taxon>Bacillariophyceae</taxon>
        <taxon>Bacillariophycidae</taxon>
        <taxon>Bacillariales</taxon>
        <taxon>Bacillariaceae</taxon>
        <taxon>Cylindrotheca</taxon>
    </lineage>
</organism>
<keyword evidence="6" id="KW-0732">Signal</keyword>
<dbReference type="GO" id="GO:0003755">
    <property type="term" value="F:peptidyl-prolyl cis-trans isomerase activity"/>
    <property type="evidence" value="ECO:0007669"/>
    <property type="project" value="UniProtKB-KW"/>
</dbReference>